<reference evidence="1 2" key="1">
    <citation type="journal article" date="2015" name="Nature">
        <title>rRNA introns, odd ribosomes, and small enigmatic genomes across a large radiation of phyla.</title>
        <authorList>
            <person name="Brown C.T."/>
            <person name="Hug L.A."/>
            <person name="Thomas B.C."/>
            <person name="Sharon I."/>
            <person name="Castelle C.J."/>
            <person name="Singh A."/>
            <person name="Wilkins M.J."/>
            <person name="Williams K.H."/>
            <person name="Banfield J.F."/>
        </authorList>
    </citation>
    <scope>NUCLEOTIDE SEQUENCE [LARGE SCALE GENOMIC DNA]</scope>
</reference>
<gene>
    <name evidence="1" type="ORF">UU41_C0017G0009</name>
</gene>
<dbReference type="EMBL" id="LCAN01000017">
    <property type="protein sequence ID" value="KKR93916.1"/>
    <property type="molecule type" value="Genomic_DNA"/>
</dbReference>
<proteinExistence type="predicted"/>
<dbReference type="Proteomes" id="UP000034961">
    <property type="component" value="Unassembled WGS sequence"/>
</dbReference>
<accession>A0A0G0V2D8</accession>
<organism evidence="1 2">
    <name type="scientific">Candidatus Roizmanbacteria bacterium GW2011_GWA1_41_13</name>
    <dbReference type="NCBI Taxonomy" id="1618474"/>
    <lineage>
        <taxon>Bacteria</taxon>
        <taxon>Candidatus Roizmaniibacteriota</taxon>
    </lineage>
</organism>
<dbReference type="AlphaFoldDB" id="A0A0G0V2D8"/>
<evidence type="ECO:0000313" key="2">
    <source>
        <dbReference type="Proteomes" id="UP000034961"/>
    </source>
</evidence>
<name>A0A0G0V2D8_9BACT</name>
<evidence type="ECO:0000313" key="1">
    <source>
        <dbReference type="EMBL" id="KKR93916.1"/>
    </source>
</evidence>
<protein>
    <submittedName>
        <fullName evidence="1">HhH-GPD family protein</fullName>
    </submittedName>
</protein>
<sequence length="138" mass="16366">MPTVFIETNIRAVYLYHFFKDKENVSDSDILNRVKNTLDMQNPRDWYYALTDYGAMLKKTKKFQNIQSKHYTKQSKFEGSRRQLRGRILKLLIESGPSSLNDIRSHLREDPRIEQIVEDMKNEGILEIIQTHYRIVGS</sequence>
<comment type="caution">
    <text evidence="1">The sequence shown here is derived from an EMBL/GenBank/DDBJ whole genome shotgun (WGS) entry which is preliminary data.</text>
</comment>
<dbReference type="PATRIC" id="fig|1618474.3.peg.613"/>